<evidence type="ECO:0000256" key="1">
    <source>
        <dbReference type="SAM" id="Phobius"/>
    </source>
</evidence>
<feature type="transmembrane region" description="Helical" evidence="1">
    <location>
        <begin position="7"/>
        <end position="27"/>
    </location>
</feature>
<reference evidence="3" key="1">
    <citation type="journal article" date="2020" name="mSystems">
        <title>Genome- and Community-Level Interaction Insights into Carbon Utilization and Element Cycling Functions of Hydrothermarchaeota in Hydrothermal Sediment.</title>
        <authorList>
            <person name="Zhou Z."/>
            <person name="Liu Y."/>
            <person name="Xu W."/>
            <person name="Pan J."/>
            <person name="Luo Z.H."/>
            <person name="Li M."/>
        </authorList>
    </citation>
    <scope>NUCLEOTIDE SEQUENCE [LARGE SCALE GENOMIC DNA]</scope>
    <source>
        <strain evidence="2">SpSt-618</strain>
        <strain evidence="3">SpSt-657</strain>
    </source>
</reference>
<keyword evidence="1" id="KW-0472">Membrane</keyword>
<evidence type="ECO:0000313" key="3">
    <source>
        <dbReference type="EMBL" id="HGQ18803.1"/>
    </source>
</evidence>
<dbReference type="EMBL" id="DTAI01000039">
    <property type="protein sequence ID" value="HGN36143.1"/>
    <property type="molecule type" value="Genomic_DNA"/>
</dbReference>
<organism evidence="3">
    <name type="scientific">Ignisphaera aggregans</name>
    <dbReference type="NCBI Taxonomy" id="334771"/>
    <lineage>
        <taxon>Archaea</taxon>
        <taxon>Thermoproteota</taxon>
        <taxon>Thermoprotei</taxon>
        <taxon>Desulfurococcales</taxon>
        <taxon>Desulfurococcaceae</taxon>
        <taxon>Ignisphaera</taxon>
    </lineage>
</organism>
<keyword evidence="1" id="KW-1133">Transmembrane helix</keyword>
<name>A0A7J3JSI6_9CREN</name>
<dbReference type="EMBL" id="DTBZ01000142">
    <property type="protein sequence ID" value="HGQ18803.1"/>
    <property type="molecule type" value="Genomic_DNA"/>
</dbReference>
<feature type="transmembrane region" description="Helical" evidence="1">
    <location>
        <begin position="203"/>
        <end position="223"/>
    </location>
</feature>
<keyword evidence="1" id="KW-0812">Transmembrane</keyword>
<sequence>MSIKSATLLVMGIILFVIGWIVMLSGIEVKTCSSSFYVPRGYEGEFKLSYTEWLYWTNVPLNVSGFYVKANITKTFEFTINKSIGWLNLVIIGEPAKQDYSGSLVIANATDPSQTIVALSLHPMQSVGGKGMNITSMFLQSLQPGRYILSLTLNTDAYINRISIAGPSATETEKLMPKITFTPSTYDQITISYTCGIQFTNTIVSVIMMSVGMATTVASAIAVQLRERPLLKVGIRGLKKTKKR</sequence>
<gene>
    <name evidence="2" type="ORF">ENT87_01120</name>
    <name evidence="3" type="ORF">ENU30_07530</name>
</gene>
<accession>A0A7J3JSI6</accession>
<comment type="caution">
    <text evidence="3">The sequence shown here is derived from an EMBL/GenBank/DDBJ whole genome shotgun (WGS) entry which is preliminary data.</text>
</comment>
<protein>
    <submittedName>
        <fullName evidence="3">Uncharacterized protein</fullName>
    </submittedName>
</protein>
<proteinExistence type="predicted"/>
<evidence type="ECO:0000313" key="2">
    <source>
        <dbReference type="EMBL" id="HGN36143.1"/>
    </source>
</evidence>
<dbReference type="AlphaFoldDB" id="A0A7J3JSI6"/>